<dbReference type="GO" id="GO:0005634">
    <property type="term" value="C:nucleus"/>
    <property type="evidence" value="ECO:0007669"/>
    <property type="project" value="UniProtKB-SubCell"/>
</dbReference>
<dbReference type="InterPro" id="IPR011989">
    <property type="entry name" value="ARM-like"/>
</dbReference>
<dbReference type="Pfam" id="PF12717">
    <property type="entry name" value="Cnd1"/>
    <property type="match status" value="1"/>
</dbReference>
<dbReference type="Gene3D" id="1.25.10.10">
    <property type="entry name" value="Leucine-rich Repeat Variant"/>
    <property type="match status" value="2"/>
</dbReference>
<proteinExistence type="inferred from homology"/>
<keyword evidence="9 10" id="KW-0131">Cell cycle</keyword>
<dbReference type="PANTHER" id="PTHR14222:SF2">
    <property type="entry name" value="CONDENSIN COMPLEX SUBUNIT 1"/>
    <property type="match status" value="1"/>
</dbReference>
<keyword evidence="8" id="KW-0539">Nucleus</keyword>
<feature type="compositionally biased region" description="Basic and acidic residues" evidence="12">
    <location>
        <begin position="1285"/>
        <end position="1302"/>
    </location>
</feature>
<dbReference type="GO" id="GO:0000796">
    <property type="term" value="C:condensin complex"/>
    <property type="evidence" value="ECO:0007669"/>
    <property type="project" value="TreeGrafter"/>
</dbReference>
<accession>A0A9P5PNU0</accession>
<evidence type="ECO:0000256" key="9">
    <source>
        <dbReference type="ARBA" id="ARBA00023306"/>
    </source>
</evidence>
<evidence type="ECO:0000256" key="11">
    <source>
        <dbReference type="SAM" id="Coils"/>
    </source>
</evidence>
<feature type="region of interest" description="Disordered" evidence="12">
    <location>
        <begin position="132"/>
        <end position="165"/>
    </location>
</feature>
<evidence type="ECO:0000256" key="6">
    <source>
        <dbReference type="ARBA" id="ARBA00022776"/>
    </source>
</evidence>
<keyword evidence="11" id="KW-0175">Coiled coil</keyword>
<evidence type="ECO:0000256" key="5">
    <source>
        <dbReference type="ARBA" id="ARBA00022618"/>
    </source>
</evidence>
<feature type="region of interest" description="Disordered" evidence="12">
    <location>
        <begin position="1285"/>
        <end position="1337"/>
    </location>
</feature>
<comment type="subcellular location">
    <subcellularLocation>
        <location evidence="2">Chromosome</location>
    </subcellularLocation>
    <subcellularLocation>
        <location evidence="1">Nucleus</location>
    </subcellularLocation>
</comment>
<evidence type="ECO:0000313" key="16">
    <source>
        <dbReference type="Proteomes" id="UP000772434"/>
    </source>
</evidence>
<evidence type="ECO:0000256" key="4">
    <source>
        <dbReference type="ARBA" id="ARBA00022454"/>
    </source>
</evidence>
<dbReference type="EMBL" id="JADNRY010000082">
    <property type="protein sequence ID" value="KAF9066748.1"/>
    <property type="molecule type" value="Genomic_DNA"/>
</dbReference>
<dbReference type="GO" id="GO:0042393">
    <property type="term" value="F:histone binding"/>
    <property type="evidence" value="ECO:0007669"/>
    <property type="project" value="TreeGrafter"/>
</dbReference>
<dbReference type="PANTHER" id="PTHR14222">
    <property type="entry name" value="CONDENSIN"/>
    <property type="match status" value="1"/>
</dbReference>
<comment type="similarity">
    <text evidence="3 10">Belongs to the CND1 (condensin subunit 1) family.</text>
</comment>
<keyword evidence="6 10" id="KW-0498">Mitosis</keyword>
<keyword evidence="5 10" id="KW-0132">Cell division</keyword>
<feature type="region of interest" description="Disordered" evidence="12">
    <location>
        <begin position="879"/>
        <end position="915"/>
    </location>
</feature>
<feature type="compositionally biased region" description="Basic residues" evidence="12">
    <location>
        <begin position="549"/>
        <end position="560"/>
    </location>
</feature>
<evidence type="ECO:0000256" key="8">
    <source>
        <dbReference type="ARBA" id="ARBA00023242"/>
    </source>
</evidence>
<evidence type="ECO:0000256" key="1">
    <source>
        <dbReference type="ARBA" id="ARBA00004123"/>
    </source>
</evidence>
<comment type="caution">
    <text evidence="15">The sequence shown here is derived from an EMBL/GenBank/DDBJ whole genome shotgun (WGS) entry which is preliminary data.</text>
</comment>
<feature type="coiled-coil region" evidence="11">
    <location>
        <begin position="409"/>
        <end position="436"/>
    </location>
</feature>
<name>A0A9P5PNU0_9AGAR</name>
<feature type="compositionally biased region" description="Acidic residues" evidence="12">
    <location>
        <begin position="511"/>
        <end position="545"/>
    </location>
</feature>
<dbReference type="Proteomes" id="UP000772434">
    <property type="component" value="Unassembled WGS sequence"/>
</dbReference>
<dbReference type="GO" id="GO:0010032">
    <property type="term" value="P:meiotic chromosome condensation"/>
    <property type="evidence" value="ECO:0007669"/>
    <property type="project" value="TreeGrafter"/>
</dbReference>
<keyword evidence="4" id="KW-0158">Chromosome</keyword>
<protein>
    <recommendedName>
        <fullName evidence="10">Condensin complex subunit 1</fullName>
    </recommendedName>
</protein>
<feature type="region of interest" description="Disordered" evidence="12">
    <location>
        <begin position="952"/>
        <end position="981"/>
    </location>
</feature>
<feature type="domain" description="Condensin complex subunit 1 N-terminal" evidence="14">
    <location>
        <begin position="75"/>
        <end position="245"/>
    </location>
</feature>
<reference evidence="15" key="1">
    <citation type="submission" date="2020-11" db="EMBL/GenBank/DDBJ databases">
        <authorList>
            <consortium name="DOE Joint Genome Institute"/>
            <person name="Ahrendt S."/>
            <person name="Riley R."/>
            <person name="Andreopoulos W."/>
            <person name="Labutti K."/>
            <person name="Pangilinan J."/>
            <person name="Ruiz-Duenas F.J."/>
            <person name="Barrasa J.M."/>
            <person name="Sanchez-Garcia M."/>
            <person name="Camarero S."/>
            <person name="Miyauchi S."/>
            <person name="Serrano A."/>
            <person name="Linde D."/>
            <person name="Babiker R."/>
            <person name="Drula E."/>
            <person name="Ayuso-Fernandez I."/>
            <person name="Pacheco R."/>
            <person name="Padilla G."/>
            <person name="Ferreira P."/>
            <person name="Barriuso J."/>
            <person name="Kellner H."/>
            <person name="Castanera R."/>
            <person name="Alfaro M."/>
            <person name="Ramirez L."/>
            <person name="Pisabarro A.G."/>
            <person name="Kuo A."/>
            <person name="Tritt A."/>
            <person name="Lipzen A."/>
            <person name="He G."/>
            <person name="Yan M."/>
            <person name="Ng V."/>
            <person name="Cullen D."/>
            <person name="Martin F."/>
            <person name="Rosso M.-N."/>
            <person name="Henrissat B."/>
            <person name="Hibbett D."/>
            <person name="Martinez A.T."/>
            <person name="Grigoriev I.V."/>
        </authorList>
    </citation>
    <scope>NUCLEOTIDE SEQUENCE</scope>
    <source>
        <strain evidence="15">AH 40177</strain>
    </source>
</reference>
<dbReference type="InterPro" id="IPR032682">
    <property type="entry name" value="Cnd1_C"/>
</dbReference>
<feature type="compositionally biased region" description="Basic residues" evidence="12">
    <location>
        <begin position="1303"/>
        <end position="1320"/>
    </location>
</feature>
<dbReference type="PIRSF" id="PIRSF017127">
    <property type="entry name" value="Condensin_D2"/>
    <property type="match status" value="1"/>
</dbReference>
<dbReference type="GO" id="GO:0000779">
    <property type="term" value="C:condensed chromosome, centromeric region"/>
    <property type="evidence" value="ECO:0007669"/>
    <property type="project" value="TreeGrafter"/>
</dbReference>
<evidence type="ECO:0000256" key="3">
    <source>
        <dbReference type="ARBA" id="ARBA00009606"/>
    </source>
</evidence>
<evidence type="ECO:0000256" key="10">
    <source>
        <dbReference type="PIRNR" id="PIRNR017127"/>
    </source>
</evidence>
<feature type="region of interest" description="Disordered" evidence="12">
    <location>
        <begin position="481"/>
        <end position="564"/>
    </location>
</feature>
<evidence type="ECO:0000256" key="12">
    <source>
        <dbReference type="SAM" id="MobiDB-lite"/>
    </source>
</evidence>
<feature type="compositionally biased region" description="Acidic residues" evidence="12">
    <location>
        <begin position="891"/>
        <end position="902"/>
    </location>
</feature>
<dbReference type="InterPro" id="IPR026971">
    <property type="entry name" value="CND1/NCAPD3"/>
</dbReference>
<feature type="compositionally biased region" description="Acidic residues" evidence="12">
    <location>
        <begin position="481"/>
        <end position="493"/>
    </location>
</feature>
<feature type="domain" description="Condensin complex subunit 1 C-terminal" evidence="13">
    <location>
        <begin position="1065"/>
        <end position="1226"/>
    </location>
</feature>
<evidence type="ECO:0000313" key="15">
    <source>
        <dbReference type="EMBL" id="KAF9066748.1"/>
    </source>
</evidence>
<comment type="function">
    <text evidence="10">Regulatory subunit of the condensin complex, a complex required for conversion of interphase chromatin into mitotic-like condense chromosomes. The condensin complex probably introduces positive supercoils into relaxed DNA in the presence of type I topoisomerases and converts nicked DNA into positive knotted forms in the presence of type II topoisomerases.</text>
</comment>
<evidence type="ECO:0000259" key="14">
    <source>
        <dbReference type="Pfam" id="PF12922"/>
    </source>
</evidence>
<dbReference type="GO" id="GO:0007076">
    <property type="term" value="P:mitotic chromosome condensation"/>
    <property type="evidence" value="ECO:0007669"/>
    <property type="project" value="InterPro"/>
</dbReference>
<dbReference type="InterPro" id="IPR024324">
    <property type="entry name" value="Condensin_cplx_su1_N"/>
</dbReference>
<evidence type="ECO:0000256" key="7">
    <source>
        <dbReference type="ARBA" id="ARBA00023067"/>
    </source>
</evidence>
<dbReference type="GO" id="GO:0051301">
    <property type="term" value="P:cell division"/>
    <property type="evidence" value="ECO:0007669"/>
    <property type="project" value="UniProtKB-KW"/>
</dbReference>
<sequence length="1337" mass="150939">MDVPFDLTDAYNRLTTSASNFEIPNEREVSQDEAEQLLEIAVESVAESSESIADPKIFDIYCSLLKHSEDVPGPVMTKLLDSVSSGLAAQLESAKRDIQSEEQDIYLSHKAPLEMYAFLLHWFAEAAEKVKGEAEPSTPAPKARRGRGGKAGGARSTGRRKQTEEWSWAAHIPNTLALIARLLAQLNAQRLWTTTMEREAFINCITRPAYHVSESETFMKTLAIRQNVYKVICRAVKHHNHAATAKILLLQRLQYHEHLAEPLAECLSLLAKEFDHTQLADEILREISAKIFTAQDPKGPRIYAKFITKFAEDNPRATLLQLSVLASQLDSEAYAMRQAVVEAMGFIIIDLDASLETTDDREKAEKSIKGIYDLLVERLRDNNSYVRARVLVVLGRLCRLKVPYPKQRLQVTKAAIEALEDKIATVRKNAVSLLIELLHTHPYYRKQGGTLSYDVFKAASDQTIAELEAIEKAAQNAVEALEPDQTEGPEDVQPEATKRTKKGKKRAENSMDVDDEDERDRDESTDEEQENENDDEDASMDVDEEGQPKKTKTAPLKPRKSQLNLDVFTDNEAIRKLTSNETDQLRREKKYYADALRFIGYIEDAMVIVEQMLGSKSKAEVLEAMDFFRVARAFELRDAKNGIKKMLHLIWSKDNNATSEDGKELKGVRARLLECYQEMFFSPNPDLKTGKEQVSEISRNMIERTFDASLADLTSLEEMMRTMMEDDRVHQDVINKLWQIFKAETPIPKPQRRGAIIILGMLALAKRSILVDKVDIMLKVGLGALGKRDLTLARYTCVALQRLAGSMKKVKGSVAQTKRIEMTSPIFSKMREVIERPCRSKDWFGLAEQAINTIYALGQQPDALCTDIIKTMTVRAFTPRQTAEAAPQDPDAMDEDPPEDPPEPISSQSGAGGQDKGDAFELAQVLFVVGHVAIKQIAYLEVVERELKRQKDAQKTADNAARGPQTANKEAEELDQVAGNAEDEIGEKISEVREQEMLYGPDALLGLYGPMLHRIAGSPHLYKNPTLRAAASLSFSKFLCISSRFCEERHELLFSILKTSKNAAIRSNIVIALGDVAVSFSSIIDENSDELYKGLSDKDPIVKKNTLMVLTHLILNGMIKVKGQLGEMAKCVEDKDPRIADLAKLFFQELSTKDNAVYNNLPDVISHLSSGDHAVDEDMFQKTLKFIFTFIEKEKQAENIVDKLCQRFRTCPDDHRQWRDIAFCLSLLPYKSEKSVKKLVDGLPNYRDKLFEKGVYDRFTEILNKARQAKSKNDMTQEIKDFEDILEEHRRQGQDDQELEKRAKGKKAQVKKRATRKNTRRPPQAAKVTQDNDDSEE</sequence>
<evidence type="ECO:0000259" key="13">
    <source>
        <dbReference type="Pfam" id="PF12717"/>
    </source>
</evidence>
<dbReference type="InterPro" id="IPR007673">
    <property type="entry name" value="Condensin_cplx_su1"/>
</dbReference>
<dbReference type="SUPFAM" id="SSF48371">
    <property type="entry name" value="ARM repeat"/>
    <property type="match status" value="1"/>
</dbReference>
<dbReference type="OrthoDB" id="436262at2759"/>
<dbReference type="InterPro" id="IPR016024">
    <property type="entry name" value="ARM-type_fold"/>
</dbReference>
<gene>
    <name evidence="15" type="ORF">BDP27DRAFT_1393282</name>
</gene>
<keyword evidence="16" id="KW-1185">Reference proteome</keyword>
<dbReference type="Pfam" id="PF12922">
    <property type="entry name" value="Cnd1_N"/>
    <property type="match status" value="1"/>
</dbReference>
<organism evidence="15 16">
    <name type="scientific">Rhodocollybia butyracea</name>
    <dbReference type="NCBI Taxonomy" id="206335"/>
    <lineage>
        <taxon>Eukaryota</taxon>
        <taxon>Fungi</taxon>
        <taxon>Dikarya</taxon>
        <taxon>Basidiomycota</taxon>
        <taxon>Agaricomycotina</taxon>
        <taxon>Agaricomycetes</taxon>
        <taxon>Agaricomycetidae</taxon>
        <taxon>Agaricales</taxon>
        <taxon>Marasmiineae</taxon>
        <taxon>Omphalotaceae</taxon>
        <taxon>Rhodocollybia</taxon>
    </lineage>
</organism>
<evidence type="ECO:0000256" key="2">
    <source>
        <dbReference type="ARBA" id="ARBA00004286"/>
    </source>
</evidence>
<keyword evidence="7 10" id="KW-0226">DNA condensation</keyword>